<keyword evidence="2" id="KW-1185">Reference proteome</keyword>
<sequence>MGDLTLPTGSNRNKIEHIAQHVNSMISGAITLPFVIKDSSGVMQVPEQILISQGIEHIAIADGSISGAKTISLARLSNLYPSAVIFGDDPVLNFYVDADMYVTGNPADAMGDNVYWTSDMFGGVKALPRLNFGDGGSRLKLSGFSNYQMKSLDMPDNEHPMLNEESKIQPSNGASFSINSAKGIVMLYGEVTASALSIDFTAQM</sequence>
<protein>
    <submittedName>
        <fullName evidence="1">Uncharacterized protein</fullName>
    </submittedName>
</protein>
<proteinExistence type="predicted"/>
<dbReference type="Proteomes" id="UP000838748">
    <property type="component" value="Unassembled WGS sequence"/>
</dbReference>
<dbReference type="RefSeq" id="WP_237363796.1">
    <property type="nucleotide sequence ID" value="NZ_CAKLDM010000003.1"/>
</dbReference>
<accession>A0ABN8EBI5</accession>
<gene>
    <name evidence="1" type="ORF">VMF7928_04319</name>
</gene>
<organism evidence="1 2">
    <name type="scientific">Vibrio marisflavi CECT 7928</name>
    <dbReference type="NCBI Taxonomy" id="634439"/>
    <lineage>
        <taxon>Bacteria</taxon>
        <taxon>Pseudomonadati</taxon>
        <taxon>Pseudomonadota</taxon>
        <taxon>Gammaproteobacteria</taxon>
        <taxon>Vibrionales</taxon>
        <taxon>Vibrionaceae</taxon>
        <taxon>Vibrio</taxon>
    </lineage>
</organism>
<name>A0ABN8EBI5_9VIBR</name>
<evidence type="ECO:0000313" key="2">
    <source>
        <dbReference type="Proteomes" id="UP000838748"/>
    </source>
</evidence>
<evidence type="ECO:0000313" key="1">
    <source>
        <dbReference type="EMBL" id="CAH0542941.1"/>
    </source>
</evidence>
<reference evidence="1" key="1">
    <citation type="submission" date="2021-11" db="EMBL/GenBank/DDBJ databases">
        <authorList>
            <person name="Rodrigo-Torres L."/>
            <person name="Arahal R. D."/>
            <person name="Lucena T."/>
        </authorList>
    </citation>
    <scope>NUCLEOTIDE SEQUENCE</scope>
    <source>
        <strain evidence="1">CECT 7928</strain>
    </source>
</reference>
<comment type="caution">
    <text evidence="1">The sequence shown here is derived from an EMBL/GenBank/DDBJ whole genome shotgun (WGS) entry which is preliminary data.</text>
</comment>
<dbReference type="EMBL" id="CAKLDM010000003">
    <property type="protein sequence ID" value="CAH0542941.1"/>
    <property type="molecule type" value="Genomic_DNA"/>
</dbReference>